<comment type="similarity">
    <text evidence="1">Belongs to the mTERF family.</text>
</comment>
<dbReference type="HOGENOM" id="CLU_034145_1_1_1"/>
<evidence type="ECO:0000313" key="5">
    <source>
        <dbReference type="Proteomes" id="UP000032180"/>
    </source>
</evidence>
<protein>
    <submittedName>
        <fullName evidence="4">Uncharacterized protein</fullName>
    </submittedName>
</protein>
<dbReference type="SMART" id="SM00733">
    <property type="entry name" value="Mterf"/>
    <property type="match status" value="6"/>
</dbReference>
<dbReference type="InterPro" id="IPR003690">
    <property type="entry name" value="MTERF"/>
</dbReference>
<reference evidence="4" key="3">
    <citation type="submission" date="2015-04" db="UniProtKB">
        <authorList>
            <consortium name="EnsemblPlants"/>
        </authorList>
    </citation>
    <scope>IDENTIFICATION</scope>
</reference>
<dbReference type="eggNOG" id="KOG1267">
    <property type="taxonomic scope" value="Eukaryota"/>
</dbReference>
<evidence type="ECO:0000256" key="3">
    <source>
        <dbReference type="ARBA" id="ARBA00022946"/>
    </source>
</evidence>
<keyword evidence="5" id="KW-1185">Reference proteome</keyword>
<dbReference type="FunFam" id="1.25.70.10:FF:000023">
    <property type="entry name" value="Os05g0403600 protein"/>
    <property type="match status" value="1"/>
</dbReference>
<dbReference type="Gene3D" id="1.25.70.10">
    <property type="entry name" value="Transcription termination factor 3, mitochondrial"/>
    <property type="match status" value="1"/>
</dbReference>
<keyword evidence="2" id="KW-0806">Transcription termination</keyword>
<name>A0A0D9WGB9_9ORYZ</name>
<keyword evidence="3" id="KW-0809">Transit peptide</keyword>
<dbReference type="AlphaFoldDB" id="A0A0D9WGB9"/>
<evidence type="ECO:0000313" key="4">
    <source>
        <dbReference type="EnsemblPlants" id="LPERR05G12590.1"/>
    </source>
</evidence>
<evidence type="ECO:0000256" key="1">
    <source>
        <dbReference type="ARBA" id="ARBA00007692"/>
    </source>
</evidence>
<dbReference type="FunFam" id="1.25.70.10:FF:000001">
    <property type="entry name" value="Mitochondrial transcription termination factor-like"/>
    <property type="match status" value="1"/>
</dbReference>
<organism evidence="4 5">
    <name type="scientific">Leersia perrieri</name>
    <dbReference type="NCBI Taxonomy" id="77586"/>
    <lineage>
        <taxon>Eukaryota</taxon>
        <taxon>Viridiplantae</taxon>
        <taxon>Streptophyta</taxon>
        <taxon>Embryophyta</taxon>
        <taxon>Tracheophyta</taxon>
        <taxon>Spermatophyta</taxon>
        <taxon>Magnoliopsida</taxon>
        <taxon>Liliopsida</taxon>
        <taxon>Poales</taxon>
        <taxon>Poaceae</taxon>
        <taxon>BOP clade</taxon>
        <taxon>Oryzoideae</taxon>
        <taxon>Oryzeae</taxon>
        <taxon>Oryzinae</taxon>
        <taxon>Leersia</taxon>
    </lineage>
</organism>
<dbReference type="Gramene" id="LPERR05G12590.1">
    <property type="protein sequence ID" value="LPERR05G12590.1"/>
    <property type="gene ID" value="LPERR05G12590"/>
</dbReference>
<sequence>MFAAICRRRLAFLCPQILPAAGGGGGAYHPQPNPHAALLLHTYSTTAVAGGDSSSEPCPDTVSYLVSCGLSPAVARQTAASTRTLRIRSTEKADAFRALLRSHGFSDADVARIVRSAPLLLTVDPDRVIRPKLEFFASMGFEPNKLVYSPLLLARSLDKHIVPCIQFLRGVIGDDDEIRRGFSRLPRALMVNIDNGMRPAVEALRRHGLSKGDISKVLVIQLGVLMLSPQRIGEIFEDLGTMGIGITDRRFANCLRAMCSLKRETWLRKVALYRSLGLSESEVFEAFKKQPTALLVADDTIRKKARFFREMLKLEMKDVMVNPVVVSYSLEKTILPRCAVLSVLVREGKIKPDIRFPNALIGSAKTFCEKYVNRHAADVPDVIDAYEGKIEFKGFGAHLV</sequence>
<reference evidence="5" key="2">
    <citation type="submission" date="2013-12" db="EMBL/GenBank/DDBJ databases">
        <authorList>
            <person name="Yu Y."/>
            <person name="Lee S."/>
            <person name="de Baynast K."/>
            <person name="Wissotski M."/>
            <person name="Liu L."/>
            <person name="Talag J."/>
            <person name="Goicoechea J."/>
            <person name="Angelova A."/>
            <person name="Jetty R."/>
            <person name="Kudrna D."/>
            <person name="Golser W."/>
            <person name="Rivera L."/>
            <person name="Zhang J."/>
            <person name="Wing R."/>
        </authorList>
    </citation>
    <scope>NUCLEOTIDE SEQUENCE</scope>
</reference>
<dbReference type="Proteomes" id="UP000032180">
    <property type="component" value="Chromosome 5"/>
</dbReference>
<dbReference type="PANTHER" id="PTHR13068">
    <property type="entry name" value="CGI-12 PROTEIN-RELATED"/>
    <property type="match status" value="1"/>
</dbReference>
<dbReference type="GO" id="GO:0003676">
    <property type="term" value="F:nucleic acid binding"/>
    <property type="evidence" value="ECO:0007669"/>
    <property type="project" value="InterPro"/>
</dbReference>
<proteinExistence type="inferred from homology"/>
<keyword evidence="2" id="KW-0805">Transcription regulation</keyword>
<accession>A0A0D9WGB9</accession>
<keyword evidence="2" id="KW-0804">Transcription</keyword>
<dbReference type="PANTHER" id="PTHR13068:SF93">
    <property type="entry name" value="OS05G0403600 PROTEIN"/>
    <property type="match status" value="1"/>
</dbReference>
<dbReference type="Pfam" id="PF02536">
    <property type="entry name" value="mTERF"/>
    <property type="match status" value="2"/>
</dbReference>
<dbReference type="STRING" id="77586.A0A0D9WGB9"/>
<dbReference type="EnsemblPlants" id="LPERR05G12590.1">
    <property type="protein sequence ID" value="LPERR05G12590.1"/>
    <property type="gene ID" value="LPERR05G12590"/>
</dbReference>
<reference evidence="4 5" key="1">
    <citation type="submission" date="2012-08" db="EMBL/GenBank/DDBJ databases">
        <title>Oryza genome evolution.</title>
        <authorList>
            <person name="Wing R.A."/>
        </authorList>
    </citation>
    <scope>NUCLEOTIDE SEQUENCE</scope>
</reference>
<dbReference type="InterPro" id="IPR038538">
    <property type="entry name" value="MTERF_sf"/>
</dbReference>
<evidence type="ECO:0000256" key="2">
    <source>
        <dbReference type="ARBA" id="ARBA00022472"/>
    </source>
</evidence>
<dbReference type="GO" id="GO:0006353">
    <property type="term" value="P:DNA-templated transcription termination"/>
    <property type="evidence" value="ECO:0007669"/>
    <property type="project" value="UniProtKB-KW"/>
</dbReference>